<dbReference type="InterPro" id="IPR058625">
    <property type="entry name" value="MdtA-like_BSH"/>
</dbReference>
<protein>
    <submittedName>
        <fullName evidence="9">Efflux RND transporter periplasmic adaptor subunit</fullName>
    </submittedName>
</protein>
<dbReference type="GO" id="GO:0022857">
    <property type="term" value="F:transmembrane transporter activity"/>
    <property type="evidence" value="ECO:0007669"/>
    <property type="project" value="InterPro"/>
</dbReference>
<gene>
    <name evidence="9" type="ORF">HZF05_15030</name>
</gene>
<evidence type="ECO:0000313" key="9">
    <source>
        <dbReference type="EMBL" id="MBA2935399.1"/>
    </source>
</evidence>
<dbReference type="Pfam" id="PF25876">
    <property type="entry name" value="HH_MFP_RND"/>
    <property type="match status" value="1"/>
</dbReference>
<comment type="caution">
    <text evidence="9">The sequence shown here is derived from an EMBL/GenBank/DDBJ whole genome shotgun (WGS) entry which is preliminary data.</text>
</comment>
<reference evidence="9 10" key="1">
    <citation type="submission" date="2020-07" db="EMBL/GenBank/DDBJ databases">
        <authorList>
            <person name="Sun Q."/>
        </authorList>
    </citation>
    <scope>NUCLEOTIDE SEQUENCE [LARGE SCALE GENOMIC DNA]</scope>
    <source>
        <strain evidence="9 10">CGMCC 1.13654</strain>
    </source>
</reference>
<evidence type="ECO:0000259" key="7">
    <source>
        <dbReference type="Pfam" id="PF25917"/>
    </source>
</evidence>
<dbReference type="SUPFAM" id="SSF111369">
    <property type="entry name" value="HlyD-like secretion proteins"/>
    <property type="match status" value="1"/>
</dbReference>
<dbReference type="AlphaFoldDB" id="A0A838LA00"/>
<feature type="domain" description="Multidrug resistance protein MdtA-like alpha-helical hairpin" evidence="6">
    <location>
        <begin position="127"/>
        <end position="195"/>
    </location>
</feature>
<dbReference type="EMBL" id="JACEIB010000025">
    <property type="protein sequence ID" value="MBA2935399.1"/>
    <property type="molecule type" value="Genomic_DNA"/>
</dbReference>
<dbReference type="Pfam" id="PF25917">
    <property type="entry name" value="BSH_RND"/>
    <property type="match status" value="1"/>
</dbReference>
<comment type="subcellular location">
    <subcellularLocation>
        <location evidence="1">Cell envelope</location>
    </subcellularLocation>
</comment>
<name>A0A838LA00_9SPHN</name>
<comment type="similarity">
    <text evidence="2">Belongs to the membrane fusion protein (MFP) (TC 8.A.1) family.</text>
</comment>
<keyword evidence="10" id="KW-1185">Reference proteome</keyword>
<keyword evidence="5" id="KW-0472">Membrane</keyword>
<evidence type="ECO:0000259" key="6">
    <source>
        <dbReference type="Pfam" id="PF25876"/>
    </source>
</evidence>
<feature type="domain" description="Multidrug resistance protein MdtA-like barrel-sandwich hybrid" evidence="7">
    <location>
        <begin position="80"/>
        <end position="232"/>
    </location>
</feature>
<evidence type="ECO:0000256" key="2">
    <source>
        <dbReference type="ARBA" id="ARBA00009477"/>
    </source>
</evidence>
<evidence type="ECO:0000313" key="10">
    <source>
        <dbReference type="Proteomes" id="UP000570166"/>
    </source>
</evidence>
<feature type="transmembrane region" description="Helical" evidence="5">
    <location>
        <begin position="29"/>
        <end position="49"/>
    </location>
</feature>
<dbReference type="Gene3D" id="2.40.30.170">
    <property type="match status" value="1"/>
</dbReference>
<keyword evidence="3 4" id="KW-0175">Coiled coil</keyword>
<dbReference type="RefSeq" id="WP_160365384.1">
    <property type="nucleotide sequence ID" value="NZ_JACEIB010000025.1"/>
</dbReference>
<evidence type="ECO:0000256" key="1">
    <source>
        <dbReference type="ARBA" id="ARBA00004196"/>
    </source>
</evidence>
<proteinExistence type="inferred from homology"/>
<dbReference type="InterPro" id="IPR006143">
    <property type="entry name" value="RND_pump_MFP"/>
</dbReference>
<evidence type="ECO:0000259" key="8">
    <source>
        <dbReference type="Pfam" id="PF25954"/>
    </source>
</evidence>
<accession>A0A838LA00</accession>
<evidence type="ECO:0000256" key="3">
    <source>
        <dbReference type="ARBA" id="ARBA00023054"/>
    </source>
</evidence>
<dbReference type="GO" id="GO:0016020">
    <property type="term" value="C:membrane"/>
    <property type="evidence" value="ECO:0007669"/>
    <property type="project" value="InterPro"/>
</dbReference>
<dbReference type="InterPro" id="IPR050465">
    <property type="entry name" value="UPF0194_transport"/>
</dbReference>
<organism evidence="9 10">
    <name type="scientific">Sphingomonas chungangi</name>
    <dbReference type="NCBI Taxonomy" id="2683589"/>
    <lineage>
        <taxon>Bacteria</taxon>
        <taxon>Pseudomonadati</taxon>
        <taxon>Pseudomonadota</taxon>
        <taxon>Alphaproteobacteria</taxon>
        <taxon>Sphingomonadales</taxon>
        <taxon>Sphingomonadaceae</taxon>
        <taxon>Sphingomonas</taxon>
    </lineage>
</organism>
<dbReference type="Proteomes" id="UP000570166">
    <property type="component" value="Unassembled WGS sequence"/>
</dbReference>
<feature type="domain" description="CusB-like beta-barrel" evidence="8">
    <location>
        <begin position="248"/>
        <end position="334"/>
    </location>
</feature>
<dbReference type="Pfam" id="PF25954">
    <property type="entry name" value="Beta-barrel_RND_2"/>
    <property type="match status" value="1"/>
</dbReference>
<evidence type="ECO:0000256" key="5">
    <source>
        <dbReference type="SAM" id="Phobius"/>
    </source>
</evidence>
<dbReference type="NCBIfam" id="TIGR01730">
    <property type="entry name" value="RND_mfp"/>
    <property type="match status" value="1"/>
</dbReference>
<dbReference type="PANTHER" id="PTHR32347:SF14">
    <property type="entry name" value="EFFLUX SYSTEM COMPONENT YKNX-RELATED"/>
    <property type="match status" value="1"/>
</dbReference>
<dbReference type="Gene3D" id="1.10.287.470">
    <property type="entry name" value="Helix hairpin bin"/>
    <property type="match status" value="1"/>
</dbReference>
<keyword evidence="5" id="KW-1133">Transmembrane helix</keyword>
<keyword evidence="5" id="KW-0812">Transmembrane</keyword>
<evidence type="ECO:0000256" key="4">
    <source>
        <dbReference type="SAM" id="Coils"/>
    </source>
</evidence>
<dbReference type="GO" id="GO:0030313">
    <property type="term" value="C:cell envelope"/>
    <property type="evidence" value="ECO:0007669"/>
    <property type="project" value="UniProtKB-SubCell"/>
</dbReference>
<feature type="coiled-coil region" evidence="4">
    <location>
        <begin position="168"/>
        <end position="195"/>
    </location>
</feature>
<dbReference type="InterPro" id="IPR058624">
    <property type="entry name" value="MdtA-like_HH"/>
</dbReference>
<sequence>MDQPAPDHDIDSFLGIETSPARGRLIRRIAIGVAVVLVLLLVVRCVSGAHERTRYSTQAVKQGDLSVSVTATGNLTPTKQINVGSEESGIVVDVFVQNNDHVTKGQPLAQLDPSRLKDALVQSQAQLLSAVATVAQNQATVDQDSATLRRYQEVARLSGGKVPSATELDQARGDFERAVANLKAAQASVAQARANVSTNQTSLAKATIYAPVNGVVLSRQVEPGQTVAASFTVATLFTIAEDLTSMKLDVKVDEADVGEVQVGDHANFTVDAYPGRTFTGQVTRIDLGANATPSVNSAGTTTTSTTNVIAYTASLSVQNPDLVLRPGMTATASVLSAVQHNQLLVPNAALRFTPDGWKSNSGGPFQLGPPKQGSGGFGVAGQEKTADIGRGSKQTVYVLDAKGEPKAVSVVVGATNGTLTAVSGPDVKPGMQVITGRLAGAGASPAK</sequence>
<dbReference type="Gene3D" id="2.40.50.100">
    <property type="match status" value="1"/>
</dbReference>
<dbReference type="PANTHER" id="PTHR32347">
    <property type="entry name" value="EFFLUX SYSTEM COMPONENT YKNX-RELATED"/>
    <property type="match status" value="1"/>
</dbReference>
<dbReference type="InterPro" id="IPR058792">
    <property type="entry name" value="Beta-barrel_RND_2"/>
</dbReference>